<evidence type="ECO:0000313" key="1">
    <source>
        <dbReference type="EMBL" id="ORW53724.1"/>
    </source>
</evidence>
<dbReference type="OrthoDB" id="4752034at2"/>
<dbReference type="STRING" id="767916.AWB91_20570"/>
<dbReference type="Proteomes" id="UP000193285">
    <property type="component" value="Unassembled WGS sequence"/>
</dbReference>
<dbReference type="RefSeq" id="WP_085243743.1">
    <property type="nucleotide sequence ID" value="NZ_JACKVQ010000006.1"/>
</dbReference>
<evidence type="ECO:0000313" key="2">
    <source>
        <dbReference type="Proteomes" id="UP000193285"/>
    </source>
</evidence>
<sequence length="155" mass="14419">MSTLSLPNLGLSINGALSANLGAALNGLLQATGSLAGGLTGGLGGLVRAGEMLGGSLAAGLSGFAGTGNALAMIWENTAAQVGSALSGGFSSTVAVGAPGLIGLGSDLATGFAGATAALEQTGVSLVGSLSTALTDLELSLQAALDASLGISFAA</sequence>
<evidence type="ECO:0008006" key="3">
    <source>
        <dbReference type="Google" id="ProtNLM"/>
    </source>
</evidence>
<gene>
    <name evidence="1" type="ORF">AWB90_01015</name>
</gene>
<organism evidence="1 2">
    <name type="scientific">Mycobacterium paraense</name>
    <dbReference type="NCBI Taxonomy" id="767916"/>
    <lineage>
        <taxon>Bacteria</taxon>
        <taxon>Bacillati</taxon>
        <taxon>Actinomycetota</taxon>
        <taxon>Actinomycetes</taxon>
        <taxon>Mycobacteriales</taxon>
        <taxon>Mycobacteriaceae</taxon>
        <taxon>Mycobacterium</taxon>
        <taxon>Mycobacterium simiae complex</taxon>
    </lineage>
</organism>
<dbReference type="EMBL" id="LQPN01000006">
    <property type="protein sequence ID" value="ORW53724.1"/>
    <property type="molecule type" value="Genomic_DNA"/>
</dbReference>
<protein>
    <recommendedName>
        <fullName evidence="3">PE domain-containing protein</fullName>
    </recommendedName>
</protein>
<comment type="caution">
    <text evidence="1">The sequence shown here is derived from an EMBL/GenBank/DDBJ whole genome shotgun (WGS) entry which is preliminary data.</text>
</comment>
<accession>A0A1X2AQR3</accession>
<proteinExistence type="predicted"/>
<dbReference type="AlphaFoldDB" id="A0A1X2AQR3"/>
<name>A0A1X2AQR3_9MYCO</name>
<reference evidence="1 2" key="1">
    <citation type="journal article" date="2015" name="Emerg. Microbes Infect.">
        <title>Characterization of 17 strains belonging to the Mycobacterium simiae complex and description of Mycobacterium paraense sp. nov.</title>
        <authorList>
            <person name="Fusco da Costa A.R."/>
            <person name="Fedrizzi T."/>
            <person name="Lopes M.L."/>
            <person name="Pecorari M."/>
            <person name="Oliveira da Costa W.L."/>
            <person name="Giacobazzi E."/>
            <person name="da Costa Bahia J.R."/>
            <person name="De Sanctis V."/>
            <person name="Batista Lima K.V."/>
            <person name="Bertorelli R."/>
            <person name="Grottola A."/>
            <person name="Fabio A."/>
            <person name="Mariottini A."/>
            <person name="Ferretti P."/>
            <person name="Di Leva F."/>
            <person name="Fregni Serpini G."/>
            <person name="Tagliazucchi S."/>
            <person name="Rumpianesi F."/>
            <person name="Jousson O."/>
            <person name="Segata N."/>
            <person name="Tortoli E."/>
        </authorList>
    </citation>
    <scope>NUCLEOTIDE SEQUENCE [LARGE SCALE GENOMIC DNA]</scope>
    <source>
        <strain evidence="1 2">IEC33</strain>
    </source>
</reference>